<name>A0ABV5ZUN8_9PSEU</name>
<dbReference type="EMBL" id="JBHLZU010000010">
    <property type="protein sequence ID" value="MFB9904601.1"/>
    <property type="molecule type" value="Genomic_DNA"/>
</dbReference>
<dbReference type="Proteomes" id="UP001589693">
    <property type="component" value="Unassembled WGS sequence"/>
</dbReference>
<protein>
    <submittedName>
        <fullName evidence="1">Antitoxin</fullName>
    </submittedName>
</protein>
<gene>
    <name evidence="1" type="ORF">ACFFQA_11725</name>
</gene>
<dbReference type="Pfam" id="PF14013">
    <property type="entry name" value="MT0933_antitox"/>
    <property type="match status" value="1"/>
</dbReference>
<dbReference type="RefSeq" id="WP_377851805.1">
    <property type="nucleotide sequence ID" value="NZ_JBHLZU010000010.1"/>
</dbReference>
<sequence length="97" mass="10360">MGSVESVGTPQRWTERAMGFLDKAKELANQAKEKVGPLAEQAREKAGPLAEKAGDAAARGVDIAAEKLNKATGGKYHDKIENVSSKLEGVLDPDRKK</sequence>
<comment type="caution">
    <text evidence="1">The sequence shown here is derived from an EMBL/GenBank/DDBJ whole genome shotgun (WGS) entry which is preliminary data.</text>
</comment>
<dbReference type="InterPro" id="IPR028037">
    <property type="entry name" value="Antitoxin_Rv0909/MT0933"/>
</dbReference>
<organism evidence="1 2">
    <name type="scientific">Allokutzneria oryzae</name>
    <dbReference type="NCBI Taxonomy" id="1378989"/>
    <lineage>
        <taxon>Bacteria</taxon>
        <taxon>Bacillati</taxon>
        <taxon>Actinomycetota</taxon>
        <taxon>Actinomycetes</taxon>
        <taxon>Pseudonocardiales</taxon>
        <taxon>Pseudonocardiaceae</taxon>
        <taxon>Allokutzneria</taxon>
    </lineage>
</organism>
<evidence type="ECO:0000313" key="1">
    <source>
        <dbReference type="EMBL" id="MFB9904601.1"/>
    </source>
</evidence>
<keyword evidence="2" id="KW-1185">Reference proteome</keyword>
<accession>A0ABV5ZUN8</accession>
<reference evidence="1 2" key="1">
    <citation type="submission" date="2024-09" db="EMBL/GenBank/DDBJ databases">
        <authorList>
            <person name="Sun Q."/>
            <person name="Mori K."/>
        </authorList>
    </citation>
    <scope>NUCLEOTIDE SEQUENCE [LARGE SCALE GENOMIC DNA]</scope>
    <source>
        <strain evidence="1 2">TBRC 7907</strain>
    </source>
</reference>
<evidence type="ECO:0000313" key="2">
    <source>
        <dbReference type="Proteomes" id="UP001589693"/>
    </source>
</evidence>
<proteinExistence type="predicted"/>